<evidence type="ECO:0000313" key="1">
    <source>
        <dbReference type="Proteomes" id="UP000887580"/>
    </source>
</evidence>
<dbReference type="Proteomes" id="UP000887580">
    <property type="component" value="Unplaced"/>
</dbReference>
<accession>A0AC35GE27</accession>
<evidence type="ECO:0000313" key="2">
    <source>
        <dbReference type="WBParaSite" id="PS1159_v2.g4081.t1"/>
    </source>
</evidence>
<proteinExistence type="predicted"/>
<reference evidence="2" key="1">
    <citation type="submission" date="2022-11" db="UniProtKB">
        <authorList>
            <consortium name="WormBaseParasite"/>
        </authorList>
    </citation>
    <scope>IDENTIFICATION</scope>
</reference>
<name>A0AC35GE27_9BILA</name>
<organism evidence="1 2">
    <name type="scientific">Panagrolaimus sp. PS1159</name>
    <dbReference type="NCBI Taxonomy" id="55785"/>
    <lineage>
        <taxon>Eukaryota</taxon>
        <taxon>Metazoa</taxon>
        <taxon>Ecdysozoa</taxon>
        <taxon>Nematoda</taxon>
        <taxon>Chromadorea</taxon>
        <taxon>Rhabditida</taxon>
        <taxon>Tylenchina</taxon>
        <taxon>Panagrolaimomorpha</taxon>
        <taxon>Panagrolaimoidea</taxon>
        <taxon>Panagrolaimidae</taxon>
        <taxon>Panagrolaimus</taxon>
    </lineage>
</organism>
<sequence>MPSSTNSNFVYLFLQYIFKSELMVILISILTDFIWSTLFALFLVCLVLLLIFIAFILWCKISFVDPELSTSTIAEQTKESQEQPCRYYLIED</sequence>
<dbReference type="WBParaSite" id="PS1159_v2.g4081.t1">
    <property type="protein sequence ID" value="PS1159_v2.g4081.t1"/>
    <property type="gene ID" value="PS1159_v2.g4081"/>
</dbReference>
<protein>
    <submittedName>
        <fullName evidence="2">ATP synthase F0 subunit 8</fullName>
    </submittedName>
</protein>